<dbReference type="EMBL" id="MH029521">
    <property type="protein sequence ID" value="AVQ10211.1"/>
    <property type="molecule type" value="Genomic_DNA"/>
</dbReference>
<reference evidence="2" key="1">
    <citation type="submission" date="2018-03" db="EMBL/GenBank/DDBJ databases">
        <title>Twenty-four Novel Viral Genomes identified from the Dushanzi Mud Volcanic Sediment in Xinjiang, China.</title>
        <authorList>
            <person name="Han L."/>
        </authorList>
    </citation>
    <scope>NUCLEOTIDE SEQUENCE</scope>
</reference>
<evidence type="ECO:0000256" key="1">
    <source>
        <dbReference type="SAM" id="MobiDB-lite"/>
    </source>
</evidence>
<protein>
    <submittedName>
        <fullName evidence="2">Uncharacterized protein</fullName>
    </submittedName>
</protein>
<proteinExistence type="predicted"/>
<organism evidence="2">
    <name type="scientific">Gokushovirinae environmental samples</name>
    <dbReference type="NCBI Taxonomy" id="1478972"/>
    <lineage>
        <taxon>Viruses</taxon>
        <taxon>Monodnaviria</taxon>
        <taxon>Sangervirae</taxon>
        <taxon>Phixviricota</taxon>
        <taxon>Malgrandaviricetes</taxon>
        <taxon>Petitvirales</taxon>
        <taxon>Microviridae</taxon>
        <taxon>environmental samples</taxon>
    </lineage>
</organism>
<name>A0A2R3UAE1_9VIRU</name>
<sequence>MAKRQAMSRSHSRRDFRHKAMKVHKRNVPKRKPMRGGIRL</sequence>
<evidence type="ECO:0000313" key="2">
    <source>
        <dbReference type="EMBL" id="AVQ10211.1"/>
    </source>
</evidence>
<feature type="region of interest" description="Disordered" evidence="1">
    <location>
        <begin position="1"/>
        <end position="40"/>
    </location>
</feature>
<accession>A0A2R3UAE1</accession>
<feature type="compositionally biased region" description="Basic residues" evidence="1">
    <location>
        <begin position="10"/>
        <end position="34"/>
    </location>
</feature>